<feature type="chain" id="PRO_5045056341" evidence="1">
    <location>
        <begin position="22"/>
        <end position="1025"/>
    </location>
</feature>
<comment type="caution">
    <text evidence="3">The sequence shown here is derived from an EMBL/GenBank/DDBJ whole genome shotgun (WGS) entry which is preliminary data.</text>
</comment>
<dbReference type="InterPro" id="IPR018511">
    <property type="entry name" value="Hemolysin-typ_Ca-bd_CS"/>
</dbReference>
<dbReference type="EMBL" id="JAVDXV010000001">
    <property type="protein sequence ID" value="MDR7330962.1"/>
    <property type="molecule type" value="Genomic_DNA"/>
</dbReference>
<dbReference type="Pfam" id="PF00353">
    <property type="entry name" value="HemolysinCabind"/>
    <property type="match status" value="1"/>
</dbReference>
<dbReference type="Pfam" id="PF00932">
    <property type="entry name" value="LTD"/>
    <property type="match status" value="1"/>
</dbReference>
<dbReference type="RefSeq" id="WP_310323493.1">
    <property type="nucleotide sequence ID" value="NZ_JAVDXV010000001.1"/>
</dbReference>
<dbReference type="CDD" id="cd04486">
    <property type="entry name" value="YhcR_OBF_like"/>
    <property type="match status" value="1"/>
</dbReference>
<dbReference type="PROSITE" id="PS51841">
    <property type="entry name" value="LTD"/>
    <property type="match status" value="1"/>
</dbReference>
<keyword evidence="1" id="KW-0732">Signal</keyword>
<dbReference type="NCBIfam" id="NF033681">
    <property type="entry name" value="ExeM_NucH_DNase"/>
    <property type="match status" value="1"/>
</dbReference>
<dbReference type="PROSITE" id="PS00330">
    <property type="entry name" value="HEMOLYSIN_CALCIUM"/>
    <property type="match status" value="1"/>
</dbReference>
<dbReference type="InterPro" id="IPR005135">
    <property type="entry name" value="Endo/exonuclease/phosphatase"/>
</dbReference>
<organism evidence="3 4">
    <name type="scientific">Roseateles asaccharophilus</name>
    <dbReference type="NCBI Taxonomy" id="582607"/>
    <lineage>
        <taxon>Bacteria</taxon>
        <taxon>Pseudomonadati</taxon>
        <taxon>Pseudomonadota</taxon>
        <taxon>Betaproteobacteria</taxon>
        <taxon>Burkholderiales</taxon>
        <taxon>Sphaerotilaceae</taxon>
        <taxon>Roseateles</taxon>
    </lineage>
</organism>
<dbReference type="SUPFAM" id="SSF51120">
    <property type="entry name" value="beta-Roll"/>
    <property type="match status" value="1"/>
</dbReference>
<evidence type="ECO:0000313" key="4">
    <source>
        <dbReference type="Proteomes" id="UP001180825"/>
    </source>
</evidence>
<dbReference type="InterPro" id="IPR036691">
    <property type="entry name" value="Endo/exonu/phosph_ase_sf"/>
</dbReference>
<dbReference type="NCBIfam" id="TIGR03661">
    <property type="entry name" value="T1SS_VCA0849"/>
    <property type="match status" value="1"/>
</dbReference>
<sequence length="1025" mass="103036">MQLRPLVALLAAAFAAPAALAAGNVVISQVYGAGGNGGALLTHDYVELHNRSASTVNLAGWTVQYASATGTGALGASGNLVALSGTLEPGQFYLVRMAGGSVGAAMPAHDASGSIAMAAGAGKVALVKQTTSLGCNGGSSVCSPEQLALIEDLVGFGSTANFFEGTGPTPTISTTLAAFRAANGCTDTDNNAADFATGTPAPRNKASAFAVCSGGGTPPNAPIVTSCGDQVAVSGTASGFTVSAKDADSRITTATVVGSLPAGVALDSFVASTGDDVAATQSFTVSSTLAAGNYNLGLKWDNDEAQTASCSFKLAVSGIVSIPAIQGSGAKSTMDGASVTTSGVVTQLINNGFYLQDPIGDGDAATSDGIFVFTSTAPTVAVGDRVTVSAKVQEYSVSSSAASLANPLTELSSVSAITVLSSGNALPPAVDVSLAAHTAQADMERYEGMLVRITDALTVNQTNFVGSYGQLTVSAGGRTLNPTNVMRPGAAANALQAANLARSIVLDDGSSLKFPNPTPYLWQDGTVRGGDTVSDVVGVVDFGPSTDSASGPLSYKIHPAAAPVFARTAGRPAAPPAVGGNIKVASANVLNFFTSGSGGAFVAGSPSCGSDCRGANSLAEFNRQRTKILAALSGLNADVVGLMEIQNNASNFAVQNLVDGLNAQLGAGTYAAVPLPTVISAGGSGTGTDAIRVAMIYKPGKLALMGPSMADTNGINNRPTFAQGFVAPNGEKFAVAVNHLKSKGSCGSGANGDTGDLQGCWNLQRQQQAQRLLDWLPTIKATATTEDVILIGDFNAYAKEDPIELLTTGGLVDLVSKFDPADYSYVFDANAGRLDHGLGTASVAAKVTGATSWHINADEPEWADYNTEDKATGNDWYQPTLFRASDHDPMLIGLNLVKAVSGTSGRDTIVGTAGDDIIEGGAGADTLTGGAGSNQFVYGSMLDAGDVITDFKPGVDTLVLTRLLAVAGISSAAPLATGHVSCTANAAGAIINIDTDGSAGATKPKAFLQLKGVSCTAINASSFKF</sequence>
<dbReference type="PRINTS" id="PR00313">
    <property type="entry name" value="CABNDNGRPT"/>
</dbReference>
<dbReference type="PANTHER" id="PTHR42834">
    <property type="entry name" value="ENDONUCLEASE/EXONUCLEASE/PHOSPHATASE FAMILY PROTEIN (AFU_ORTHOLOGUE AFUA_3G09210)"/>
    <property type="match status" value="1"/>
</dbReference>
<dbReference type="InterPro" id="IPR011049">
    <property type="entry name" value="Serralysin-like_metalloprot_C"/>
</dbReference>
<feature type="signal peptide" evidence="1">
    <location>
        <begin position="1"/>
        <end position="21"/>
    </location>
</feature>
<proteinExistence type="predicted"/>
<dbReference type="Proteomes" id="UP001180825">
    <property type="component" value="Unassembled WGS sequence"/>
</dbReference>
<feature type="domain" description="LTD" evidence="2">
    <location>
        <begin position="13"/>
        <end position="158"/>
    </location>
</feature>
<dbReference type="Gene3D" id="3.60.10.10">
    <property type="entry name" value="Endonuclease/exonuclease/phosphatase"/>
    <property type="match status" value="1"/>
</dbReference>
<evidence type="ECO:0000256" key="1">
    <source>
        <dbReference type="SAM" id="SignalP"/>
    </source>
</evidence>
<keyword evidence="4" id="KW-1185">Reference proteome</keyword>
<dbReference type="PANTHER" id="PTHR42834:SF1">
    <property type="entry name" value="ENDONUCLEASE_EXONUCLEASE_PHOSPHATASE FAMILY PROTEIN (AFU_ORTHOLOGUE AFUA_3G09210)"/>
    <property type="match status" value="1"/>
</dbReference>
<dbReference type="InterPro" id="IPR001343">
    <property type="entry name" value="Hemolysn_Ca-bd"/>
</dbReference>
<dbReference type="Pfam" id="PF03372">
    <property type="entry name" value="Exo_endo_phos"/>
    <property type="match status" value="1"/>
</dbReference>
<evidence type="ECO:0000313" key="3">
    <source>
        <dbReference type="EMBL" id="MDR7330962.1"/>
    </source>
</evidence>
<dbReference type="SUPFAM" id="SSF56219">
    <property type="entry name" value="DNase I-like"/>
    <property type="match status" value="1"/>
</dbReference>
<protein>
    <submittedName>
        <fullName evidence="3">Extracellular nuclease</fullName>
    </submittedName>
</protein>
<dbReference type="CDD" id="cd10283">
    <property type="entry name" value="MnuA_DNase1-like"/>
    <property type="match status" value="1"/>
</dbReference>
<dbReference type="InterPro" id="IPR047971">
    <property type="entry name" value="ExeM-like"/>
</dbReference>
<dbReference type="InterPro" id="IPR036415">
    <property type="entry name" value="Lamin_tail_dom_sf"/>
</dbReference>
<evidence type="ECO:0000259" key="2">
    <source>
        <dbReference type="PROSITE" id="PS51841"/>
    </source>
</evidence>
<accession>A0ABU2A195</accession>
<reference evidence="3 4" key="1">
    <citation type="submission" date="2023-07" db="EMBL/GenBank/DDBJ databases">
        <title>Sorghum-associated microbial communities from plants grown in Nebraska, USA.</title>
        <authorList>
            <person name="Schachtman D."/>
        </authorList>
    </citation>
    <scope>NUCLEOTIDE SEQUENCE [LARGE SCALE GENOMIC DNA]</scope>
    <source>
        <strain evidence="3 4">BE316</strain>
    </source>
</reference>
<dbReference type="InterPro" id="IPR001322">
    <property type="entry name" value="Lamin_tail_dom"/>
</dbReference>
<dbReference type="InterPro" id="IPR019960">
    <property type="entry name" value="T1SS_VCA0849"/>
</dbReference>
<name>A0ABU2A195_9BURK</name>
<gene>
    <name evidence="3" type="ORF">J2X21_000074</name>
</gene>
<dbReference type="SUPFAM" id="SSF74853">
    <property type="entry name" value="Lamin A/C globular tail domain"/>
    <property type="match status" value="1"/>
</dbReference>